<dbReference type="EMBL" id="CM000762">
    <property type="protein sequence ID" value="OQU86372.1"/>
    <property type="molecule type" value="Genomic_DNA"/>
</dbReference>
<evidence type="ECO:0000313" key="1">
    <source>
        <dbReference type="EMBL" id="OQU86372.1"/>
    </source>
</evidence>
<gene>
    <name evidence="1" type="ORF">SORBI_3003G079750</name>
</gene>
<reference evidence="2" key="2">
    <citation type="journal article" date="2018" name="Plant J.">
        <title>The Sorghum bicolor reference genome: improved assembly, gene annotations, a transcriptome atlas, and signatures of genome organization.</title>
        <authorList>
            <person name="McCormick R.F."/>
            <person name="Truong S.K."/>
            <person name="Sreedasyam A."/>
            <person name="Jenkins J."/>
            <person name="Shu S."/>
            <person name="Sims D."/>
            <person name="Kennedy M."/>
            <person name="Amirebrahimi M."/>
            <person name="Weers B.D."/>
            <person name="McKinley B."/>
            <person name="Mattison A."/>
            <person name="Morishige D.T."/>
            <person name="Grimwood J."/>
            <person name="Schmutz J."/>
            <person name="Mullet J.E."/>
        </authorList>
    </citation>
    <scope>NUCLEOTIDE SEQUENCE [LARGE SCALE GENOMIC DNA]</scope>
    <source>
        <strain evidence="2">cv. BTx623</strain>
    </source>
</reference>
<name>A0A1W0VW67_SORBI</name>
<dbReference type="InParanoid" id="A0A1W0VW67"/>
<dbReference type="Gramene" id="OQU86372">
    <property type="protein sequence ID" value="OQU86372"/>
    <property type="gene ID" value="SORBI_3003G079750"/>
</dbReference>
<sequence length="85" mass="10153">MSWSAEQPPPLLRCGLGTSVHGGRRLDSRRRRVWQKVVDPWDDWVAWIRGVAGPGKQWHPRTKWIKSWRRCFTQYEEPKFHQAKS</sequence>
<proteinExistence type="predicted"/>
<keyword evidence="2" id="KW-1185">Reference proteome</keyword>
<dbReference type="Proteomes" id="UP000000768">
    <property type="component" value="Chromosome 3"/>
</dbReference>
<accession>A0A1W0VW67</accession>
<protein>
    <submittedName>
        <fullName evidence="1">Uncharacterized protein</fullName>
    </submittedName>
</protein>
<organism evidence="1 2">
    <name type="scientific">Sorghum bicolor</name>
    <name type="common">Sorghum</name>
    <name type="synonym">Sorghum vulgare</name>
    <dbReference type="NCBI Taxonomy" id="4558"/>
    <lineage>
        <taxon>Eukaryota</taxon>
        <taxon>Viridiplantae</taxon>
        <taxon>Streptophyta</taxon>
        <taxon>Embryophyta</taxon>
        <taxon>Tracheophyta</taxon>
        <taxon>Spermatophyta</taxon>
        <taxon>Magnoliopsida</taxon>
        <taxon>Liliopsida</taxon>
        <taxon>Poales</taxon>
        <taxon>Poaceae</taxon>
        <taxon>PACMAD clade</taxon>
        <taxon>Panicoideae</taxon>
        <taxon>Andropogonodae</taxon>
        <taxon>Andropogoneae</taxon>
        <taxon>Sorghinae</taxon>
        <taxon>Sorghum</taxon>
    </lineage>
</organism>
<reference evidence="1 2" key="1">
    <citation type="journal article" date="2009" name="Nature">
        <title>The Sorghum bicolor genome and the diversification of grasses.</title>
        <authorList>
            <person name="Paterson A.H."/>
            <person name="Bowers J.E."/>
            <person name="Bruggmann R."/>
            <person name="Dubchak I."/>
            <person name="Grimwood J."/>
            <person name="Gundlach H."/>
            <person name="Haberer G."/>
            <person name="Hellsten U."/>
            <person name="Mitros T."/>
            <person name="Poliakov A."/>
            <person name="Schmutz J."/>
            <person name="Spannagl M."/>
            <person name="Tang H."/>
            <person name="Wang X."/>
            <person name="Wicker T."/>
            <person name="Bharti A.K."/>
            <person name="Chapman J."/>
            <person name="Feltus F.A."/>
            <person name="Gowik U."/>
            <person name="Grigoriev I.V."/>
            <person name="Lyons E."/>
            <person name="Maher C.A."/>
            <person name="Martis M."/>
            <person name="Narechania A."/>
            <person name="Otillar R.P."/>
            <person name="Penning B.W."/>
            <person name="Salamov A.A."/>
            <person name="Wang Y."/>
            <person name="Zhang L."/>
            <person name="Carpita N.C."/>
            <person name="Freeling M."/>
            <person name="Gingle A.R."/>
            <person name="Hash C.T."/>
            <person name="Keller B."/>
            <person name="Klein P."/>
            <person name="Kresovich S."/>
            <person name="McCann M.C."/>
            <person name="Ming R."/>
            <person name="Peterson D.G."/>
            <person name="Mehboob-ur-Rahman"/>
            <person name="Ware D."/>
            <person name="Westhoff P."/>
            <person name="Mayer K.F."/>
            <person name="Messing J."/>
            <person name="Rokhsar D.S."/>
        </authorList>
    </citation>
    <scope>NUCLEOTIDE SEQUENCE [LARGE SCALE GENOMIC DNA]</scope>
    <source>
        <strain evidence="2">cv. BTx623</strain>
    </source>
</reference>
<dbReference type="AlphaFoldDB" id="A0A1W0VW67"/>
<evidence type="ECO:0000313" key="2">
    <source>
        <dbReference type="Proteomes" id="UP000000768"/>
    </source>
</evidence>